<reference evidence="2" key="2">
    <citation type="submission" date="2020-09" db="EMBL/GenBank/DDBJ databases">
        <authorList>
            <person name="Sun Q."/>
            <person name="Zhou Y."/>
        </authorList>
    </citation>
    <scope>NUCLEOTIDE SEQUENCE</scope>
    <source>
        <strain evidence="2">CGMCC 1.15425</strain>
    </source>
</reference>
<dbReference type="AlphaFoldDB" id="A0A917GVV3"/>
<reference evidence="2" key="1">
    <citation type="journal article" date="2014" name="Int. J. Syst. Evol. Microbiol.">
        <title>Complete genome sequence of Corynebacterium casei LMG S-19264T (=DSM 44701T), isolated from a smear-ripened cheese.</title>
        <authorList>
            <consortium name="US DOE Joint Genome Institute (JGI-PGF)"/>
            <person name="Walter F."/>
            <person name="Albersmeier A."/>
            <person name="Kalinowski J."/>
            <person name="Ruckert C."/>
        </authorList>
    </citation>
    <scope>NUCLEOTIDE SEQUENCE</scope>
    <source>
        <strain evidence="2">CGMCC 1.15425</strain>
    </source>
</reference>
<keyword evidence="1" id="KW-1133">Transmembrane helix</keyword>
<keyword evidence="1" id="KW-0472">Membrane</keyword>
<keyword evidence="1" id="KW-0812">Transmembrane</keyword>
<comment type="caution">
    <text evidence="2">The sequence shown here is derived from an EMBL/GenBank/DDBJ whole genome shotgun (WGS) entry which is preliminary data.</text>
</comment>
<feature type="transmembrane region" description="Helical" evidence="1">
    <location>
        <begin position="7"/>
        <end position="23"/>
    </location>
</feature>
<proteinExistence type="predicted"/>
<gene>
    <name evidence="2" type="ORF">GCM10011403_15300</name>
</gene>
<feature type="transmembrane region" description="Helical" evidence="1">
    <location>
        <begin position="29"/>
        <end position="46"/>
    </location>
</feature>
<evidence type="ECO:0000313" key="2">
    <source>
        <dbReference type="EMBL" id="GGG58862.1"/>
    </source>
</evidence>
<dbReference type="Proteomes" id="UP000627715">
    <property type="component" value="Unassembled WGS sequence"/>
</dbReference>
<evidence type="ECO:0000313" key="3">
    <source>
        <dbReference type="Proteomes" id="UP000627715"/>
    </source>
</evidence>
<accession>A0A917GVV3</accession>
<evidence type="ECO:0000256" key="1">
    <source>
        <dbReference type="SAM" id="Phobius"/>
    </source>
</evidence>
<sequence>MFAEKCLWFVLVGFTYFVIGQLLTSGDLAYFALSVAGGVALTLYLPKSYKKRFAEEA</sequence>
<dbReference type="EMBL" id="BMIY01000006">
    <property type="protein sequence ID" value="GGG58862.1"/>
    <property type="molecule type" value="Genomic_DNA"/>
</dbReference>
<dbReference type="RefSeq" id="WP_157885684.1">
    <property type="nucleotide sequence ID" value="NZ_BMIY01000006.1"/>
</dbReference>
<name>A0A917GVV3_9GAMM</name>
<dbReference type="OrthoDB" id="9871016at2"/>
<protein>
    <submittedName>
        <fullName evidence="2">Uncharacterized protein</fullName>
    </submittedName>
</protein>
<keyword evidence="3" id="KW-1185">Reference proteome</keyword>
<organism evidence="2 3">
    <name type="scientific">Pseudohongiella nitratireducens</name>
    <dbReference type="NCBI Taxonomy" id="1768907"/>
    <lineage>
        <taxon>Bacteria</taxon>
        <taxon>Pseudomonadati</taxon>
        <taxon>Pseudomonadota</taxon>
        <taxon>Gammaproteobacteria</taxon>
        <taxon>Pseudomonadales</taxon>
        <taxon>Pseudohongiellaceae</taxon>
        <taxon>Pseudohongiella</taxon>
    </lineage>
</organism>